<dbReference type="AlphaFoldDB" id="A0AAW2UDC3"/>
<feature type="region of interest" description="Disordered" evidence="1">
    <location>
        <begin position="23"/>
        <end position="48"/>
    </location>
</feature>
<protein>
    <submittedName>
        <fullName evidence="2">Uncharacterized protein</fullName>
    </submittedName>
</protein>
<evidence type="ECO:0000313" key="2">
    <source>
        <dbReference type="EMBL" id="KAL0414315.1"/>
    </source>
</evidence>
<reference evidence="2" key="2">
    <citation type="journal article" date="2024" name="Plant">
        <title>Genomic evolution and insights into agronomic trait innovations of Sesamum species.</title>
        <authorList>
            <person name="Miao H."/>
            <person name="Wang L."/>
            <person name="Qu L."/>
            <person name="Liu H."/>
            <person name="Sun Y."/>
            <person name="Le M."/>
            <person name="Wang Q."/>
            <person name="Wei S."/>
            <person name="Zheng Y."/>
            <person name="Lin W."/>
            <person name="Duan Y."/>
            <person name="Cao H."/>
            <person name="Xiong S."/>
            <person name="Wang X."/>
            <person name="Wei L."/>
            <person name="Li C."/>
            <person name="Ma Q."/>
            <person name="Ju M."/>
            <person name="Zhao R."/>
            <person name="Li G."/>
            <person name="Mu C."/>
            <person name="Tian Q."/>
            <person name="Mei H."/>
            <person name="Zhang T."/>
            <person name="Gao T."/>
            <person name="Zhang H."/>
        </authorList>
    </citation>
    <scope>NUCLEOTIDE SEQUENCE</scope>
    <source>
        <strain evidence="2">G02</strain>
    </source>
</reference>
<reference evidence="2" key="1">
    <citation type="submission" date="2020-06" db="EMBL/GenBank/DDBJ databases">
        <authorList>
            <person name="Li T."/>
            <person name="Hu X."/>
            <person name="Zhang T."/>
            <person name="Song X."/>
            <person name="Zhang H."/>
            <person name="Dai N."/>
            <person name="Sheng W."/>
            <person name="Hou X."/>
            <person name="Wei L."/>
        </authorList>
    </citation>
    <scope>NUCLEOTIDE SEQUENCE</scope>
    <source>
        <strain evidence="2">G02</strain>
        <tissue evidence="2">Leaf</tissue>
    </source>
</reference>
<proteinExistence type="predicted"/>
<comment type="caution">
    <text evidence="2">The sequence shown here is derived from an EMBL/GenBank/DDBJ whole genome shotgun (WGS) entry which is preliminary data.</text>
</comment>
<gene>
    <name evidence="2" type="ORF">Sradi_1633200</name>
</gene>
<name>A0AAW2UDC3_SESRA</name>
<dbReference type="EMBL" id="JACGWJ010000006">
    <property type="protein sequence ID" value="KAL0414315.1"/>
    <property type="molecule type" value="Genomic_DNA"/>
</dbReference>
<evidence type="ECO:0000256" key="1">
    <source>
        <dbReference type="SAM" id="MobiDB-lite"/>
    </source>
</evidence>
<organism evidence="2">
    <name type="scientific">Sesamum radiatum</name>
    <name type="common">Black benniseed</name>
    <dbReference type="NCBI Taxonomy" id="300843"/>
    <lineage>
        <taxon>Eukaryota</taxon>
        <taxon>Viridiplantae</taxon>
        <taxon>Streptophyta</taxon>
        <taxon>Embryophyta</taxon>
        <taxon>Tracheophyta</taxon>
        <taxon>Spermatophyta</taxon>
        <taxon>Magnoliopsida</taxon>
        <taxon>eudicotyledons</taxon>
        <taxon>Gunneridae</taxon>
        <taxon>Pentapetalae</taxon>
        <taxon>asterids</taxon>
        <taxon>lamiids</taxon>
        <taxon>Lamiales</taxon>
        <taxon>Pedaliaceae</taxon>
        <taxon>Sesamum</taxon>
    </lineage>
</organism>
<sequence length="57" mass="5764">MPMLPVKVSPAALAFFAARPAASLPHERSGDIGSETADASQDGRGHPALAIKVPLAA</sequence>
<accession>A0AAW2UDC3</accession>